<evidence type="ECO:0000256" key="12">
    <source>
        <dbReference type="ARBA" id="ARBA00023157"/>
    </source>
</evidence>
<evidence type="ECO:0000256" key="8">
    <source>
        <dbReference type="ARBA" id="ARBA00022968"/>
    </source>
</evidence>
<evidence type="ECO:0000256" key="9">
    <source>
        <dbReference type="ARBA" id="ARBA00022989"/>
    </source>
</evidence>
<evidence type="ECO:0000313" key="16">
    <source>
        <dbReference type="Proteomes" id="UP000322110"/>
    </source>
</evidence>
<dbReference type="GO" id="GO:0050650">
    <property type="term" value="P:chondroitin sulfate proteoglycan biosynthetic process"/>
    <property type="evidence" value="ECO:0007669"/>
    <property type="project" value="TreeGrafter"/>
</dbReference>
<keyword evidence="4 15" id="KW-0808">Transferase</keyword>
<evidence type="ECO:0000256" key="6">
    <source>
        <dbReference type="ARBA" id="ARBA00022723"/>
    </source>
</evidence>
<keyword evidence="9" id="KW-1133">Transmembrane helix</keyword>
<dbReference type="Proteomes" id="UP000322110">
    <property type="component" value="Unassembled WGS sequence"/>
</dbReference>
<protein>
    <recommendedName>
        <fullName evidence="14">Peptide O-xylosyltransferase</fullName>
    </recommendedName>
</protein>
<keyword evidence="3 15" id="KW-0328">Glycosyltransferase</keyword>
<keyword evidence="8" id="KW-0735">Signal-anchor</keyword>
<sequence length="318" mass="35773">MIYFHLQGAPDFARLPFLCGMLAKNGCEVGLNLDAKLSLDAERQAILADLPAQIVPGSRPITWSGASQVECLLRGIRHALASSSSWEYLANLSFTDAVIRPIPDLQAFLRASAARNVRNFVFNYGEKAPEFPPQQSGEAASHPVYWRNDVRIFVQPVLKDLFANWEKSPLGIAALRPGLFLDEDGDKAELRFRTLSPGERSDRQAFFQAGGYRHGRQWVMLHRSMCEWLVSSDLAHGIWQVMQHVFVADEAFFQTACFHPACPHRQETADRSLHLADGTAQQIDDSWLERLQHGSGAFFARKVDWARSPNLSNWLRGL</sequence>
<name>A0A5B2TKF5_9PROT</name>
<keyword evidence="11" id="KW-0472">Membrane</keyword>
<comment type="subcellular location">
    <subcellularLocation>
        <location evidence="2">Endoplasmic reticulum membrane</location>
        <topology evidence="2">Single-pass type II membrane protein</topology>
    </subcellularLocation>
    <subcellularLocation>
        <location evidence="1">Golgi apparatus membrane</location>
        <topology evidence="1">Single-pass type II membrane protein</topology>
    </subcellularLocation>
</comment>
<dbReference type="GO" id="GO:0015012">
    <property type="term" value="P:heparan sulfate proteoglycan biosynthetic process"/>
    <property type="evidence" value="ECO:0007669"/>
    <property type="project" value="TreeGrafter"/>
</dbReference>
<evidence type="ECO:0000256" key="7">
    <source>
        <dbReference type="ARBA" id="ARBA00022824"/>
    </source>
</evidence>
<dbReference type="PANTHER" id="PTHR46025:SF3">
    <property type="entry name" value="XYLOSYLTRANSFERASE OXT"/>
    <property type="match status" value="1"/>
</dbReference>
<keyword evidence="7" id="KW-0256">Endoplasmic reticulum</keyword>
<evidence type="ECO:0000256" key="13">
    <source>
        <dbReference type="ARBA" id="ARBA00023180"/>
    </source>
</evidence>
<evidence type="ECO:0000256" key="3">
    <source>
        <dbReference type="ARBA" id="ARBA00022676"/>
    </source>
</evidence>
<reference evidence="15 16" key="1">
    <citation type="journal article" date="2015" name="Int. J. Syst. Evol. Microbiol.">
        <title>Roseomonas oryzae sp. nov., isolated from paddy rhizosphere soil.</title>
        <authorList>
            <person name="Ramaprasad E.V."/>
            <person name="Sasikala Ch."/>
            <person name="Ramana Ch.V."/>
        </authorList>
    </citation>
    <scope>NUCLEOTIDE SEQUENCE [LARGE SCALE GENOMIC DNA]</scope>
    <source>
        <strain evidence="15 16">KCTC 42542</strain>
    </source>
</reference>
<evidence type="ECO:0000256" key="5">
    <source>
        <dbReference type="ARBA" id="ARBA00022692"/>
    </source>
</evidence>
<dbReference type="Pfam" id="PF02485">
    <property type="entry name" value="Branch"/>
    <property type="match status" value="1"/>
</dbReference>
<dbReference type="AlphaFoldDB" id="A0A5B2TKF5"/>
<evidence type="ECO:0000256" key="1">
    <source>
        <dbReference type="ARBA" id="ARBA00004323"/>
    </source>
</evidence>
<dbReference type="EMBL" id="VUKA01000001">
    <property type="protein sequence ID" value="KAA2214977.1"/>
    <property type="molecule type" value="Genomic_DNA"/>
</dbReference>
<evidence type="ECO:0000256" key="2">
    <source>
        <dbReference type="ARBA" id="ARBA00004648"/>
    </source>
</evidence>
<accession>A0A5B2TKF5</accession>
<keyword evidence="13" id="KW-0325">Glycoprotein</keyword>
<dbReference type="GO" id="GO:0016020">
    <property type="term" value="C:membrane"/>
    <property type="evidence" value="ECO:0007669"/>
    <property type="project" value="InterPro"/>
</dbReference>
<keyword evidence="6" id="KW-0479">Metal-binding</keyword>
<dbReference type="GO" id="GO:0046872">
    <property type="term" value="F:metal ion binding"/>
    <property type="evidence" value="ECO:0007669"/>
    <property type="project" value="UniProtKB-KW"/>
</dbReference>
<dbReference type="InterPro" id="IPR043538">
    <property type="entry name" value="XYLT"/>
</dbReference>
<dbReference type="GO" id="GO:0030158">
    <property type="term" value="F:protein xylosyltransferase activity"/>
    <property type="evidence" value="ECO:0007669"/>
    <property type="project" value="InterPro"/>
</dbReference>
<keyword evidence="12" id="KW-1015">Disulfide bond</keyword>
<keyword evidence="10" id="KW-0333">Golgi apparatus</keyword>
<organism evidence="15 16">
    <name type="scientific">Teichococcus oryzae</name>
    <dbReference type="NCBI Taxonomy" id="1608942"/>
    <lineage>
        <taxon>Bacteria</taxon>
        <taxon>Pseudomonadati</taxon>
        <taxon>Pseudomonadota</taxon>
        <taxon>Alphaproteobacteria</taxon>
        <taxon>Acetobacterales</taxon>
        <taxon>Roseomonadaceae</taxon>
        <taxon>Roseomonas</taxon>
    </lineage>
</organism>
<keyword evidence="16" id="KW-1185">Reference proteome</keyword>
<evidence type="ECO:0000256" key="10">
    <source>
        <dbReference type="ARBA" id="ARBA00023034"/>
    </source>
</evidence>
<proteinExistence type="predicted"/>
<evidence type="ECO:0000256" key="11">
    <source>
        <dbReference type="ARBA" id="ARBA00023136"/>
    </source>
</evidence>
<evidence type="ECO:0000256" key="14">
    <source>
        <dbReference type="ARBA" id="ARBA00042865"/>
    </source>
</evidence>
<dbReference type="PANTHER" id="PTHR46025">
    <property type="entry name" value="XYLOSYLTRANSFERASE OXT"/>
    <property type="match status" value="1"/>
</dbReference>
<dbReference type="OrthoDB" id="7943907at2"/>
<dbReference type="InterPro" id="IPR003406">
    <property type="entry name" value="Glyco_trans_14"/>
</dbReference>
<gene>
    <name evidence="15" type="ORF">F0Q34_04675</name>
</gene>
<keyword evidence="5" id="KW-0812">Transmembrane</keyword>
<evidence type="ECO:0000256" key="4">
    <source>
        <dbReference type="ARBA" id="ARBA00022679"/>
    </source>
</evidence>
<dbReference type="RefSeq" id="WP_149810931.1">
    <property type="nucleotide sequence ID" value="NZ_VUKA01000001.1"/>
</dbReference>
<evidence type="ECO:0000313" key="15">
    <source>
        <dbReference type="EMBL" id="KAA2214977.1"/>
    </source>
</evidence>
<comment type="caution">
    <text evidence="15">The sequence shown here is derived from an EMBL/GenBank/DDBJ whole genome shotgun (WGS) entry which is preliminary data.</text>
</comment>